<gene>
    <name evidence="1" type="ORF">EZS28_001456</name>
</gene>
<proteinExistence type="predicted"/>
<protein>
    <submittedName>
        <fullName evidence="1">Uncharacterized protein</fullName>
    </submittedName>
</protein>
<dbReference type="AlphaFoldDB" id="A0A5J4X7J7"/>
<name>A0A5J4X7J7_9EUKA</name>
<dbReference type="EMBL" id="SNRW01000151">
    <property type="protein sequence ID" value="KAA6403013.1"/>
    <property type="molecule type" value="Genomic_DNA"/>
</dbReference>
<evidence type="ECO:0000313" key="2">
    <source>
        <dbReference type="Proteomes" id="UP000324800"/>
    </source>
</evidence>
<accession>A0A5J4X7J7</accession>
<evidence type="ECO:0000313" key="1">
    <source>
        <dbReference type="EMBL" id="KAA6403013.1"/>
    </source>
</evidence>
<organism evidence="1 2">
    <name type="scientific">Streblomastix strix</name>
    <dbReference type="NCBI Taxonomy" id="222440"/>
    <lineage>
        <taxon>Eukaryota</taxon>
        <taxon>Metamonada</taxon>
        <taxon>Preaxostyla</taxon>
        <taxon>Oxymonadida</taxon>
        <taxon>Streblomastigidae</taxon>
        <taxon>Streblomastix</taxon>
    </lineage>
</organism>
<dbReference type="Proteomes" id="UP000324800">
    <property type="component" value="Unassembled WGS sequence"/>
</dbReference>
<sequence>MRNGDSKSLPCLKERRPGLLVNYLATSFALIDYTKIQYCQTVREFYERRIKVARSLSGIPSFANSVVAETRIEYDDVPTIFNSHNNFQVSPYICDRSRRKAPSLPGGGF</sequence>
<reference evidence="1 2" key="1">
    <citation type="submission" date="2019-03" db="EMBL/GenBank/DDBJ databases">
        <title>Single cell metagenomics reveals metabolic interactions within the superorganism composed of flagellate Streblomastix strix and complex community of Bacteroidetes bacteria on its surface.</title>
        <authorList>
            <person name="Treitli S.C."/>
            <person name="Kolisko M."/>
            <person name="Husnik F."/>
            <person name="Keeling P."/>
            <person name="Hampl V."/>
        </authorList>
    </citation>
    <scope>NUCLEOTIDE SEQUENCE [LARGE SCALE GENOMIC DNA]</scope>
    <source>
        <strain evidence="1">ST1C</strain>
    </source>
</reference>
<comment type="caution">
    <text evidence="1">The sequence shown here is derived from an EMBL/GenBank/DDBJ whole genome shotgun (WGS) entry which is preliminary data.</text>
</comment>